<dbReference type="KEGG" id="gsl:Gasu_45360"/>
<sequence>MSDASESVLVETRYSAWKNGARNVFEDHDTRNQMKKSNKLNKGNLDSVANQSSHGLRRTHSCPLFLLLKQDALEGKKVRLGRGALEYLRHRQERSLSRSFSQSDLATIKEVEEELDEALTSDSASRVFSDSQKNSWCHQSKLSEALHLTGESRKELVENATKMNSTGSSRVSRRTLEKLAEDYSKRKIVDVRSQLPPLPRIRNSSSYEQGRGILEQSRNRAYELSSGNNISAVQTQENNVSSYHTSSASVEPDYYSMYHGVFVAKPTCYSNSDRSGTNVSVSAESENLNRNVSNQVESVSEKDSSSMVESENVGVATEKFQHLGSDFLSVQGKLNVGRTLWEPPLVWKVPEQHLWTGHDVRTNDYGGWWTERWGCSLDKTYRFGDKYGVDDDGSAWAEWWLERDLDIKEGEATLFVKKGRRWGYNQKNESWMETWRMTANGTYYTEFQMLPPSQFLDL</sequence>
<accession>M2VXA4</accession>
<dbReference type="EMBL" id="KB454526">
    <property type="protein sequence ID" value="EME27871.1"/>
    <property type="molecule type" value="Genomic_DNA"/>
</dbReference>
<dbReference type="GeneID" id="17086755"/>
<gene>
    <name evidence="2" type="ORF">Gasu_45360</name>
</gene>
<proteinExistence type="predicted"/>
<reference evidence="3" key="1">
    <citation type="journal article" date="2013" name="Science">
        <title>Gene transfer from bacteria and archaea facilitated evolution of an extremophilic eukaryote.</title>
        <authorList>
            <person name="Schonknecht G."/>
            <person name="Chen W.H."/>
            <person name="Ternes C.M."/>
            <person name="Barbier G.G."/>
            <person name="Shrestha R.P."/>
            <person name="Stanke M."/>
            <person name="Brautigam A."/>
            <person name="Baker B.J."/>
            <person name="Banfield J.F."/>
            <person name="Garavito R.M."/>
            <person name="Carr K."/>
            <person name="Wilkerson C."/>
            <person name="Rensing S.A."/>
            <person name="Gagneul D."/>
            <person name="Dickenson N.E."/>
            <person name="Oesterhelt C."/>
            <person name="Lercher M.J."/>
            <person name="Weber A.P."/>
        </authorList>
    </citation>
    <scope>NUCLEOTIDE SEQUENCE [LARGE SCALE GENOMIC DNA]</scope>
    <source>
        <strain evidence="3">074W</strain>
    </source>
</reference>
<protein>
    <submittedName>
        <fullName evidence="2">Uncharacterized protein</fullName>
    </submittedName>
</protein>
<evidence type="ECO:0000313" key="3">
    <source>
        <dbReference type="Proteomes" id="UP000030680"/>
    </source>
</evidence>
<name>M2VXA4_GALSU</name>
<dbReference type="RefSeq" id="XP_005704391.1">
    <property type="nucleotide sequence ID" value="XM_005704334.1"/>
</dbReference>
<organism evidence="2 3">
    <name type="scientific">Galdieria sulphuraria</name>
    <name type="common">Red alga</name>
    <dbReference type="NCBI Taxonomy" id="130081"/>
    <lineage>
        <taxon>Eukaryota</taxon>
        <taxon>Rhodophyta</taxon>
        <taxon>Bangiophyceae</taxon>
        <taxon>Galdieriales</taxon>
        <taxon>Galdieriaceae</taxon>
        <taxon>Galdieria</taxon>
    </lineage>
</organism>
<dbReference type="AlphaFoldDB" id="M2VXA4"/>
<evidence type="ECO:0000313" key="2">
    <source>
        <dbReference type="EMBL" id="EME27871.1"/>
    </source>
</evidence>
<feature type="region of interest" description="Disordered" evidence="1">
    <location>
        <begin position="29"/>
        <end position="54"/>
    </location>
</feature>
<dbReference type="Gramene" id="EME27871">
    <property type="protein sequence ID" value="EME27871"/>
    <property type="gene ID" value="Gasu_45360"/>
</dbReference>
<dbReference type="OrthoDB" id="10339234at2759"/>
<dbReference type="Proteomes" id="UP000030680">
    <property type="component" value="Unassembled WGS sequence"/>
</dbReference>
<keyword evidence="3" id="KW-1185">Reference proteome</keyword>
<evidence type="ECO:0000256" key="1">
    <source>
        <dbReference type="SAM" id="MobiDB-lite"/>
    </source>
</evidence>